<feature type="signal peptide" evidence="2">
    <location>
        <begin position="1"/>
        <end position="20"/>
    </location>
</feature>
<evidence type="ECO:0000256" key="2">
    <source>
        <dbReference type="SAM" id="SignalP"/>
    </source>
</evidence>
<dbReference type="PROSITE" id="PS00786">
    <property type="entry name" value="5_NUCLEOTIDASE_2"/>
    <property type="match status" value="2"/>
</dbReference>
<dbReference type="PANTHER" id="PTHR11575">
    <property type="entry name" value="5'-NUCLEOTIDASE-RELATED"/>
    <property type="match status" value="1"/>
</dbReference>
<comment type="caution">
    <text evidence="5">The sequence shown here is derived from an EMBL/GenBank/DDBJ whole genome shotgun (WGS) entry which is preliminary data.</text>
</comment>
<dbReference type="Gene3D" id="3.60.21.10">
    <property type="match status" value="2"/>
</dbReference>
<dbReference type="GO" id="GO:0009166">
    <property type="term" value="P:nucleotide catabolic process"/>
    <property type="evidence" value="ECO:0007669"/>
    <property type="project" value="InterPro"/>
</dbReference>
<feature type="domain" description="5'-Nucleotidase C-terminal" evidence="4">
    <location>
        <begin position="337"/>
        <end position="501"/>
    </location>
</feature>
<sequence>MNKSLTILALLLAASTSAHAEQAKLTILHTTDLHGALTAWDYLADRPAPRGLEKLGSLIRIARADTTPTLLLDAGDALQGSPLQTVWREGGRRGPEPILAAMNALGYDAMALGNHEFDHGLAALDSTREQARFPFLAVNVVRTSDQHLVFPPSVIRDAGPLRVGVVGVVTPSTPEWLDPSFTAGVQFLPPIETVAGEVGRLRDRERCDVIVVLAHTGLEKDPLTRATREFDTAYENWAYRLMTEVGGVDVWILGHTHETRPQLMIGDAFGAQAGKHGEALGRVDVELTRAGPRDSWLVSKRTGSVIAVTDSTPSDPAIVALAADLHAATRAALDEEVGRTARAIDAPSGRFEDGPLWGLLHAAQRDASHAPVSLASMFDASQRLGPGPITRRDLSRLYPYDNTLVTLRLSGAQLAEALEHAALAFAPYTYAADRALTEPNFGASHFDAASGVSYEIDLTRPPGDRIVHLSKGDAPLGAGDSIEVVTNSYRAGGGGGYRMLARATRVSTSPVLVRDAIAQLLRRGAPEPARGREWNLLPDYATTVERPLIDRLVREQVLPAAEVQRIFPREPAQRGELAYWLARAFEWREKRPSGAFADVPDSLEPWLDGLVRRRVLGAAQTEEMFGTFATLQLGLATEWCERAARVAGYALAPTPDRSFRRGLAMGVGLGTGAPGRFVTSDTLTRVQALALVANTRFPTLRILETTDFHGGILGGGRDRRTGRAYGGSVALAGNVKRLSAVNPEGTVLVDGGDWYQGTMISNLVFGRPMIEQMNALGYSAAAIGNHEFDWSADTLIRRIHEFRGAALGANIRERKSGKLPRWARSDTLMSRRGVRLGILGLSYPGTPNVTLGKYVAHLRFLDDSATAVPIVDRMRRKDRVDAVIGIGHIPASYDSARGVSGDLARLARGVKGVDAWFGGHSHNVVPGVVDGIPALISGSHGEWLGVCDLVVDPLRDRVIERKSWLERTYADLVVPDSAMAARVERWNKDIAPVAAAPVGRNINQLFRNRGGESTVGNLVADAMREGVAADIALQNAGGLRADLRAGAVTRGDIYEVMPFDNTVVTLTLTGAQVKQALEDALRYDRVTQVSGIRYEFDTSRPAGARLVTLVLADGTALDERRDFKVAVNNFMADGGDNYSAFAQARDRAETGETVREFLEAFVRAKCANGGALQYRDEGRIKKVGGGR</sequence>
<gene>
    <name evidence="5" type="ORF">HOP12_10250</name>
</gene>
<dbReference type="EMBL" id="JABFRW010000129">
    <property type="protein sequence ID" value="NOT34538.1"/>
    <property type="molecule type" value="Genomic_DNA"/>
</dbReference>
<dbReference type="InterPro" id="IPR029052">
    <property type="entry name" value="Metallo-depent_PP-like"/>
</dbReference>
<accession>A0A849SFL6</accession>
<evidence type="ECO:0000259" key="4">
    <source>
        <dbReference type="Pfam" id="PF02872"/>
    </source>
</evidence>
<dbReference type="PANTHER" id="PTHR11575:SF24">
    <property type="entry name" value="5'-NUCLEOTIDASE"/>
    <property type="match status" value="1"/>
</dbReference>
<dbReference type="InterPro" id="IPR036907">
    <property type="entry name" value="5'-Nucleotdase_C_sf"/>
</dbReference>
<dbReference type="GO" id="GO:0000166">
    <property type="term" value="F:nucleotide binding"/>
    <property type="evidence" value="ECO:0007669"/>
    <property type="project" value="InterPro"/>
</dbReference>
<dbReference type="SUPFAM" id="SSF55816">
    <property type="entry name" value="5'-nucleotidase (syn. UDP-sugar hydrolase), C-terminal domain"/>
    <property type="match status" value="2"/>
</dbReference>
<feature type="domain" description="Calcineurin-like phosphoesterase" evidence="3">
    <location>
        <begin position="26"/>
        <end position="258"/>
    </location>
</feature>
<dbReference type="Gene3D" id="3.90.780.10">
    <property type="entry name" value="5'-Nucleotidase, C-terminal domain"/>
    <property type="match status" value="2"/>
</dbReference>
<evidence type="ECO:0000313" key="5">
    <source>
        <dbReference type="EMBL" id="NOT34538.1"/>
    </source>
</evidence>
<dbReference type="InterPro" id="IPR008334">
    <property type="entry name" value="5'-Nucleotdase_C"/>
</dbReference>
<dbReference type="GO" id="GO:0030288">
    <property type="term" value="C:outer membrane-bounded periplasmic space"/>
    <property type="evidence" value="ECO:0007669"/>
    <property type="project" value="TreeGrafter"/>
</dbReference>
<dbReference type="InterPro" id="IPR006146">
    <property type="entry name" value="5'-Nucleotdase_CS"/>
</dbReference>
<proteinExistence type="predicted"/>
<dbReference type="Pfam" id="PF02872">
    <property type="entry name" value="5_nucleotid_C"/>
    <property type="match status" value="2"/>
</dbReference>
<dbReference type="InterPro" id="IPR006179">
    <property type="entry name" value="5_nucleotidase/apyrase"/>
</dbReference>
<evidence type="ECO:0000313" key="6">
    <source>
        <dbReference type="Proteomes" id="UP000580839"/>
    </source>
</evidence>
<feature type="domain" description="Calcineurin-like phosphoesterase" evidence="3">
    <location>
        <begin position="700"/>
        <end position="923"/>
    </location>
</feature>
<dbReference type="AlphaFoldDB" id="A0A849SFL6"/>
<feature type="chain" id="PRO_5032801171" evidence="2">
    <location>
        <begin position="21"/>
        <end position="1187"/>
    </location>
</feature>
<reference evidence="5 6" key="1">
    <citation type="submission" date="2020-04" db="EMBL/GenBank/DDBJ databases">
        <title>Metagenomic profiling of ammonia- and methane-oxidizing microorganisms in a Dutch drinking water treatment plant.</title>
        <authorList>
            <person name="Poghosyan L."/>
            <person name="Leucker S."/>
        </authorList>
    </citation>
    <scope>NUCLEOTIDE SEQUENCE [LARGE SCALE GENOMIC DNA]</scope>
    <source>
        <strain evidence="5">S-RSF-IL-03</strain>
    </source>
</reference>
<dbReference type="SUPFAM" id="SSF56300">
    <property type="entry name" value="Metallo-dependent phosphatases"/>
    <property type="match status" value="2"/>
</dbReference>
<dbReference type="GO" id="GO:0016788">
    <property type="term" value="F:hydrolase activity, acting on ester bonds"/>
    <property type="evidence" value="ECO:0007669"/>
    <property type="project" value="InterPro"/>
</dbReference>
<keyword evidence="1 2" id="KW-0732">Signal</keyword>
<dbReference type="Proteomes" id="UP000580839">
    <property type="component" value="Unassembled WGS sequence"/>
</dbReference>
<dbReference type="PROSITE" id="PS00785">
    <property type="entry name" value="5_NUCLEOTIDASE_1"/>
    <property type="match status" value="1"/>
</dbReference>
<feature type="domain" description="5'-Nucleotidase C-terminal" evidence="4">
    <location>
        <begin position="1007"/>
        <end position="1142"/>
    </location>
</feature>
<dbReference type="InterPro" id="IPR004843">
    <property type="entry name" value="Calcineurin-like_PHP"/>
</dbReference>
<name>A0A849SFL6_UNCEI</name>
<dbReference type="Pfam" id="PF00149">
    <property type="entry name" value="Metallophos"/>
    <property type="match status" value="2"/>
</dbReference>
<protein>
    <submittedName>
        <fullName evidence="5">Uncharacterized protein</fullName>
    </submittedName>
</protein>
<evidence type="ECO:0000259" key="3">
    <source>
        <dbReference type="Pfam" id="PF00149"/>
    </source>
</evidence>
<dbReference type="PRINTS" id="PR01607">
    <property type="entry name" value="APYRASEFAMLY"/>
</dbReference>
<dbReference type="CDD" id="cd00845">
    <property type="entry name" value="MPP_UshA_N_like"/>
    <property type="match status" value="1"/>
</dbReference>
<organism evidence="5 6">
    <name type="scientific">Eiseniibacteriota bacterium</name>
    <dbReference type="NCBI Taxonomy" id="2212470"/>
    <lineage>
        <taxon>Bacteria</taxon>
        <taxon>Candidatus Eiseniibacteriota</taxon>
    </lineage>
</organism>
<evidence type="ECO:0000256" key="1">
    <source>
        <dbReference type="ARBA" id="ARBA00022729"/>
    </source>
</evidence>
<dbReference type="GO" id="GO:0046872">
    <property type="term" value="F:metal ion binding"/>
    <property type="evidence" value="ECO:0007669"/>
    <property type="project" value="InterPro"/>
</dbReference>